<protein>
    <submittedName>
        <fullName evidence="1">Uncharacterized protein</fullName>
    </submittedName>
</protein>
<organism evidence="1 2">
    <name type="scientific">Bauhinia variegata</name>
    <name type="common">Purple orchid tree</name>
    <name type="synonym">Phanera variegata</name>
    <dbReference type="NCBI Taxonomy" id="167791"/>
    <lineage>
        <taxon>Eukaryota</taxon>
        <taxon>Viridiplantae</taxon>
        <taxon>Streptophyta</taxon>
        <taxon>Embryophyta</taxon>
        <taxon>Tracheophyta</taxon>
        <taxon>Spermatophyta</taxon>
        <taxon>Magnoliopsida</taxon>
        <taxon>eudicotyledons</taxon>
        <taxon>Gunneridae</taxon>
        <taxon>Pentapetalae</taxon>
        <taxon>rosids</taxon>
        <taxon>fabids</taxon>
        <taxon>Fabales</taxon>
        <taxon>Fabaceae</taxon>
        <taxon>Cercidoideae</taxon>
        <taxon>Cercideae</taxon>
        <taxon>Bauhiniinae</taxon>
        <taxon>Bauhinia</taxon>
    </lineage>
</organism>
<proteinExistence type="predicted"/>
<accession>A0ACB9KKS3</accession>
<reference evidence="1 2" key="1">
    <citation type="journal article" date="2022" name="DNA Res.">
        <title>Chromosomal-level genome assembly of the orchid tree Bauhinia variegata (Leguminosae; Cercidoideae) supports the allotetraploid origin hypothesis of Bauhinia.</title>
        <authorList>
            <person name="Zhong Y."/>
            <person name="Chen Y."/>
            <person name="Zheng D."/>
            <person name="Pang J."/>
            <person name="Liu Y."/>
            <person name="Luo S."/>
            <person name="Meng S."/>
            <person name="Qian L."/>
            <person name="Wei D."/>
            <person name="Dai S."/>
            <person name="Zhou R."/>
        </authorList>
    </citation>
    <scope>NUCLEOTIDE SEQUENCE [LARGE SCALE GENOMIC DNA]</scope>
    <source>
        <strain evidence="1">BV-YZ2020</strain>
    </source>
</reference>
<gene>
    <name evidence="1" type="ORF">L6164_037669</name>
</gene>
<evidence type="ECO:0000313" key="1">
    <source>
        <dbReference type="EMBL" id="KAI4297804.1"/>
    </source>
</evidence>
<sequence length="152" mass="17035">MPIIKVSNHEIPPNSHSPSFLSTAPQLEIADIEMITIPAVRYTSLRDIMPDPPPHAMIVSPANNSSWYEIPIKNPLVKQAALAYLQPMLTPPEVGNKGLFGKLKEKCLCGREELGCLCWLSDVVLKTMNGFFRRCCGGRCIEQEEEQYHKVD</sequence>
<dbReference type="Proteomes" id="UP000828941">
    <property type="component" value="Chromosome 14"/>
</dbReference>
<dbReference type="EMBL" id="CM039439">
    <property type="protein sequence ID" value="KAI4297804.1"/>
    <property type="molecule type" value="Genomic_DNA"/>
</dbReference>
<evidence type="ECO:0000313" key="2">
    <source>
        <dbReference type="Proteomes" id="UP000828941"/>
    </source>
</evidence>
<name>A0ACB9KKS3_BAUVA</name>
<comment type="caution">
    <text evidence="1">The sequence shown here is derived from an EMBL/GenBank/DDBJ whole genome shotgun (WGS) entry which is preliminary data.</text>
</comment>
<keyword evidence="2" id="KW-1185">Reference proteome</keyword>